<dbReference type="AlphaFoldDB" id="A0A1G7A2R8"/>
<dbReference type="Proteomes" id="UP000199417">
    <property type="component" value="Unassembled WGS sequence"/>
</dbReference>
<evidence type="ECO:0000313" key="3">
    <source>
        <dbReference type="Proteomes" id="UP000199417"/>
    </source>
</evidence>
<name>A0A1G7A2R8_9NOCA</name>
<evidence type="ECO:0008006" key="4">
    <source>
        <dbReference type="Google" id="ProtNLM"/>
    </source>
</evidence>
<evidence type="ECO:0000256" key="1">
    <source>
        <dbReference type="SAM" id="MobiDB-lite"/>
    </source>
</evidence>
<accession>A0A1G7A2R8</accession>
<sequence length="106" mass="11509">MPVDATGFPWGRRGTVSEVVERVHPAEPHRCPSAVGTLPSARGARHGRASMNSRLERCDREHVSACLESGKQENVPYYQRFGLGVTDEIVLPGGGPALWTMGRAAR</sequence>
<evidence type="ECO:0000313" key="2">
    <source>
        <dbReference type="EMBL" id="SDE09228.1"/>
    </source>
</evidence>
<dbReference type="RefSeq" id="WP_139191237.1">
    <property type="nucleotide sequence ID" value="NZ_FNAB01000010.1"/>
</dbReference>
<gene>
    <name evidence="2" type="ORF">SAMN05444580_11019</name>
</gene>
<dbReference type="InterPro" id="IPR016181">
    <property type="entry name" value="Acyl_CoA_acyltransferase"/>
</dbReference>
<keyword evidence="3" id="KW-1185">Reference proteome</keyword>
<protein>
    <recommendedName>
        <fullName evidence="4">Acetyltransferase (GNAT) family protein</fullName>
    </recommendedName>
</protein>
<dbReference type="SUPFAM" id="SSF55729">
    <property type="entry name" value="Acyl-CoA N-acyltransferases (Nat)"/>
    <property type="match status" value="1"/>
</dbReference>
<dbReference type="EMBL" id="FNAB01000010">
    <property type="protein sequence ID" value="SDE09228.1"/>
    <property type="molecule type" value="Genomic_DNA"/>
</dbReference>
<dbReference type="STRING" id="168276.SAMN05444580_11019"/>
<dbReference type="Gene3D" id="3.40.630.30">
    <property type="match status" value="1"/>
</dbReference>
<reference evidence="2 3" key="1">
    <citation type="submission" date="2016-10" db="EMBL/GenBank/DDBJ databases">
        <authorList>
            <person name="de Groot N.N."/>
        </authorList>
    </citation>
    <scope>NUCLEOTIDE SEQUENCE [LARGE SCALE GENOMIC DNA]</scope>
    <source>
        <strain evidence="2 3">JCM 11308</strain>
    </source>
</reference>
<proteinExistence type="predicted"/>
<feature type="region of interest" description="Disordered" evidence="1">
    <location>
        <begin position="27"/>
        <end position="51"/>
    </location>
</feature>
<organism evidence="2 3">
    <name type="scientific">Rhodococcus tukisamuensis</name>
    <dbReference type="NCBI Taxonomy" id="168276"/>
    <lineage>
        <taxon>Bacteria</taxon>
        <taxon>Bacillati</taxon>
        <taxon>Actinomycetota</taxon>
        <taxon>Actinomycetes</taxon>
        <taxon>Mycobacteriales</taxon>
        <taxon>Nocardiaceae</taxon>
        <taxon>Rhodococcus</taxon>
    </lineage>
</organism>